<feature type="region of interest" description="Disordered" evidence="1">
    <location>
        <begin position="427"/>
        <end position="451"/>
    </location>
</feature>
<evidence type="ECO:0000259" key="2">
    <source>
        <dbReference type="Pfam" id="PF01764"/>
    </source>
</evidence>
<dbReference type="InterPro" id="IPR002921">
    <property type="entry name" value="Fungal_lipase-type"/>
</dbReference>
<dbReference type="SUPFAM" id="SSF53474">
    <property type="entry name" value="alpha/beta-Hydrolases"/>
    <property type="match status" value="1"/>
</dbReference>
<dbReference type="EMBL" id="HBIX01025785">
    <property type="protein sequence ID" value="CAE0724937.1"/>
    <property type="molecule type" value="Transcribed_RNA"/>
</dbReference>
<dbReference type="AlphaFoldDB" id="A0A6V0BM44"/>
<feature type="compositionally biased region" description="Low complexity" evidence="1">
    <location>
        <begin position="23"/>
        <end position="37"/>
    </location>
</feature>
<evidence type="ECO:0000313" key="3">
    <source>
        <dbReference type="EMBL" id="CAE0724937.1"/>
    </source>
</evidence>
<feature type="region of interest" description="Disordered" evidence="1">
    <location>
        <begin position="1"/>
        <end position="53"/>
    </location>
</feature>
<dbReference type="PANTHER" id="PTHR45856:SF11">
    <property type="entry name" value="FUNGAL LIPASE-LIKE DOMAIN-CONTAINING PROTEIN"/>
    <property type="match status" value="1"/>
</dbReference>
<dbReference type="CDD" id="cd00519">
    <property type="entry name" value="Lipase_3"/>
    <property type="match status" value="1"/>
</dbReference>
<proteinExistence type="predicted"/>
<dbReference type="Pfam" id="PF01764">
    <property type="entry name" value="Lipase_3"/>
    <property type="match status" value="1"/>
</dbReference>
<organism evidence="4">
    <name type="scientific">Pseudo-nitzschia australis</name>
    <dbReference type="NCBI Taxonomy" id="44445"/>
    <lineage>
        <taxon>Eukaryota</taxon>
        <taxon>Sar</taxon>
        <taxon>Stramenopiles</taxon>
        <taxon>Ochrophyta</taxon>
        <taxon>Bacillariophyta</taxon>
        <taxon>Bacillariophyceae</taxon>
        <taxon>Bacillariophycidae</taxon>
        <taxon>Bacillariales</taxon>
        <taxon>Bacillariaceae</taxon>
        <taxon>Pseudo-nitzschia</taxon>
    </lineage>
</organism>
<name>A0A6V0BM44_9STRA</name>
<evidence type="ECO:0000256" key="1">
    <source>
        <dbReference type="SAM" id="MobiDB-lite"/>
    </source>
</evidence>
<dbReference type="PANTHER" id="PTHR45856">
    <property type="entry name" value="ALPHA/BETA-HYDROLASES SUPERFAMILY PROTEIN"/>
    <property type="match status" value="1"/>
</dbReference>
<dbReference type="InterPro" id="IPR029058">
    <property type="entry name" value="AB_hydrolase_fold"/>
</dbReference>
<dbReference type="GO" id="GO:0006629">
    <property type="term" value="P:lipid metabolic process"/>
    <property type="evidence" value="ECO:0007669"/>
    <property type="project" value="InterPro"/>
</dbReference>
<dbReference type="Gene3D" id="3.40.50.1820">
    <property type="entry name" value="alpha/beta hydrolase"/>
    <property type="match status" value="1"/>
</dbReference>
<feature type="compositionally biased region" description="Pro residues" evidence="1">
    <location>
        <begin position="158"/>
        <end position="176"/>
    </location>
</feature>
<gene>
    <name evidence="3" type="ORF">PAUS00366_LOCUS17694</name>
    <name evidence="4" type="ORF">PAUS00366_LOCUS17695</name>
</gene>
<accession>A0A6V0BM44</accession>
<evidence type="ECO:0000313" key="4">
    <source>
        <dbReference type="EMBL" id="CAE0724938.1"/>
    </source>
</evidence>
<reference evidence="4" key="1">
    <citation type="submission" date="2021-01" db="EMBL/GenBank/DDBJ databases">
        <authorList>
            <person name="Corre E."/>
            <person name="Pelletier E."/>
            <person name="Niang G."/>
            <person name="Scheremetjew M."/>
            <person name="Finn R."/>
            <person name="Kale V."/>
            <person name="Holt S."/>
            <person name="Cochrane G."/>
            <person name="Meng A."/>
            <person name="Brown T."/>
            <person name="Cohen L."/>
        </authorList>
    </citation>
    <scope>NUCLEOTIDE SEQUENCE</scope>
    <source>
        <strain evidence="4">10249 10 AB</strain>
    </source>
</reference>
<feature type="compositionally biased region" description="Basic and acidic residues" evidence="1">
    <location>
        <begin position="7"/>
        <end position="20"/>
    </location>
</feature>
<protein>
    <recommendedName>
        <fullName evidence="2">Fungal lipase-type domain-containing protein</fullName>
    </recommendedName>
</protein>
<feature type="region of interest" description="Disordered" evidence="1">
    <location>
        <begin position="466"/>
        <end position="497"/>
    </location>
</feature>
<feature type="domain" description="Fungal lipase-type" evidence="2">
    <location>
        <begin position="668"/>
        <end position="825"/>
    </location>
</feature>
<feature type="compositionally biased region" description="Polar residues" evidence="1">
    <location>
        <begin position="114"/>
        <end position="155"/>
    </location>
</feature>
<sequence length="953" mass="106749">MPSLNSKSEDAPSGVEEKLVLNDSSDSVSSSQRSSQSAVPTNDETNAHVDVTGDVNVTAIDGTVTVTVDDPPPQTTATLNDVANASERHSIFNSVNFAGIIEGASDSGSAFGESDNNSIHTDTSDGSGQSEADDQLQQQVAMKTVSTEPRTTQTLAPIAPPDVPAPPSIRPAPPHSPRLDSSRFRSANYPGEKTLLDEIREVLAQSYLCFLLADLRHMSGTGQVKTKYEHLAIDSDVCRRHTADQIAGLSDDCVIGQQPGLSPAVIMAMLILEIRDTFVATAEAKTAQVPRKDKKQMSYATSVDIDTDEHFVAYENNETKKKLTEGSMESLMRCYSRMISEDLVTDIPNVRKRRTTMNLLGNNNKEGGGLGVSPRELFNRTKSSFGGVGDPNRNFNGPKSVPSRRNSDPPKSRLSAKFMLGSVVEETESQMSFEPRHSKNIGPSKRDSVNIAPEGDIVRDNVVVSPAGTPTEKGGDIFSSAGTETLGSDQELDSSRRVRQQFFSPRWKRTTTNPPAPDGSTMVPQYTTSLRDQLAHHKQKSILIAEKIKTDFNDQVDNLLPTNREGNAQKEFQELTDAFFDQGQLNEDIKSSLGATYTRKEMVEVMRNAVETRNVARLQFLSKFFKDGTLSKLLVGSHARVVWMNDWYPLKELTYAISVDARQRRVMVVFRGAITAQDWKSAFKMGFHKIRNPVKDQFDGKSDILRVFSGLYKYLFRKRKDTGTTKYDEIANMCHKYGLHHIGPDYKLFVTGHSLGGALTHFFSFFASTEERFTKNGPVKAIAFASPYIGSHCWADAIRYQERSKKLQLVQCRNDSDVIPRIPANFKAGKRGPLWRHVGIGVTLPRLPKKWVWWRKWKPLVHYWGKEKSCFDSTIHGYRRNIIFHFSYLRPWTLDRSHTLFELQDRLIYGEMNSQPGGDFQLLNSTLDELYEKLDDHDFQTFRKTKWWGGINT</sequence>
<dbReference type="EMBL" id="HBIX01025786">
    <property type="protein sequence ID" value="CAE0724938.1"/>
    <property type="molecule type" value="Transcribed_RNA"/>
</dbReference>
<feature type="region of interest" description="Disordered" evidence="1">
    <location>
        <begin position="380"/>
        <end position="413"/>
    </location>
</feature>
<dbReference type="InterPro" id="IPR051218">
    <property type="entry name" value="Sec_MonoDiacylglyc_Lipase"/>
</dbReference>
<feature type="region of interest" description="Disordered" evidence="1">
    <location>
        <begin position="108"/>
        <end position="186"/>
    </location>
</feature>